<dbReference type="eggNOG" id="COG2931">
    <property type="taxonomic scope" value="Bacteria"/>
</dbReference>
<dbReference type="Proteomes" id="UP000001023">
    <property type="component" value="Chromosome"/>
</dbReference>
<dbReference type="HOGENOM" id="CLU_775846_0_0_5"/>
<dbReference type="EMBL" id="CP000031">
    <property type="protein sequence ID" value="AAV96561.1"/>
    <property type="molecule type" value="Genomic_DNA"/>
</dbReference>
<proteinExistence type="predicted"/>
<protein>
    <recommendedName>
        <fullName evidence="1">Hedgehog/Intein (Hint) domain-containing protein</fullName>
    </recommendedName>
</protein>
<reference evidence="2 3" key="2">
    <citation type="journal article" date="2014" name="Stand. Genomic Sci.">
        <title>An updated genome annotation for the model marine bacterium Ruegeria pomeroyi DSS-3.</title>
        <authorList>
            <person name="Rivers A.R."/>
            <person name="Smith C.B."/>
            <person name="Moran M.A."/>
        </authorList>
    </citation>
    <scope>GENOME REANNOTATION</scope>
    <source>
        <strain evidence="3">ATCC 700808 / DSM 15171 / DSS-3</strain>
    </source>
</reference>
<name>Q5LN78_RUEPO</name>
<dbReference type="SUPFAM" id="SSF51294">
    <property type="entry name" value="Hedgehog/intein (Hint) domain"/>
    <property type="match status" value="1"/>
</dbReference>
<keyword evidence="3" id="KW-1185">Reference proteome</keyword>
<dbReference type="InterPro" id="IPR036844">
    <property type="entry name" value="Hint_dom_sf"/>
</dbReference>
<dbReference type="KEGG" id="sil:SPO3334"/>
<sequence>MALPYGGSCVNTKPSCCSHLQRWPDMGWIAVSAPETQHFRTAGLDASAGAPALVGDHEDDLMVRGTLVFETRLPNAQRPRILLQFERGGAWPFHLSLQAIPGGGLILIVNQGGSVLHQVLNVADTGRIDTLRLSYAWDAPARAGWLALEHDEREYAHLIEVEAPCPLRIGDLRMLFRDGPHRFAAPELVYFALSSEIEPVGPMPSLHPETPIATPDGYRPLSKIRRGDTVIVASGEAVPVLHRVSRTMPAFGSSRPLTIRRPYFGLRQDIQAAPSQRLLLSGTEVEYLFGRESVLVPARHLTGGHSVLPARARLTATYAQLLLPTNEAMITAGALAESLFIGRLHRKPLHLAASVLAGIERSRLPDHGRPRHHVLRAFDARILAEARVA</sequence>
<reference evidence="2 3" key="1">
    <citation type="journal article" date="2004" name="Nature">
        <title>Genome sequence of Silicibacter pomeroyi reveals adaptations to the marine environment.</title>
        <authorList>
            <person name="Moran M.A."/>
            <person name="Buchan A."/>
            <person name="Gonzalez J.M."/>
            <person name="Heidelberg J.F."/>
            <person name="Whitman W.B."/>
            <person name="Kiene R.P."/>
            <person name="Henriksen J.R."/>
            <person name="King G.M."/>
            <person name="Belas R."/>
            <person name="Fuqua C."/>
            <person name="Brinkac L."/>
            <person name="Lewis M."/>
            <person name="Johri S."/>
            <person name="Weaver B."/>
            <person name="Pai G."/>
            <person name="Eisen J.A."/>
            <person name="Rahe E."/>
            <person name="Sheldon W.M."/>
            <person name="Ye W."/>
            <person name="Miller T.R."/>
            <person name="Carlton J."/>
            <person name="Rasko D.A."/>
            <person name="Paulsen I.T."/>
            <person name="Ren Q."/>
            <person name="Daugherty S.C."/>
            <person name="Deboy R.T."/>
            <person name="Dodson R.J."/>
            <person name="Durkin A.S."/>
            <person name="Madupu R."/>
            <person name="Nelson W.C."/>
            <person name="Sullivan S.A."/>
            <person name="Rosovitz M.J."/>
            <person name="Haft D.H."/>
            <person name="Selengut J."/>
            <person name="Ward N."/>
        </authorList>
    </citation>
    <scope>NUCLEOTIDE SEQUENCE [LARGE SCALE GENOMIC DNA]</scope>
    <source>
        <strain evidence="3">ATCC 700808 / DSM 15171 / DSS-3</strain>
    </source>
</reference>
<dbReference type="Pfam" id="PF13403">
    <property type="entry name" value="Hint_2"/>
    <property type="match status" value="1"/>
</dbReference>
<dbReference type="InterPro" id="IPR028992">
    <property type="entry name" value="Hedgehog/Intein_dom"/>
</dbReference>
<dbReference type="STRING" id="246200.SPO3334"/>
<accession>Q5LN78</accession>
<gene>
    <name evidence="2" type="ordered locus">SPO3334</name>
</gene>
<evidence type="ECO:0000313" key="2">
    <source>
        <dbReference type="EMBL" id="AAV96561.1"/>
    </source>
</evidence>
<evidence type="ECO:0000313" key="3">
    <source>
        <dbReference type="Proteomes" id="UP000001023"/>
    </source>
</evidence>
<dbReference type="PaxDb" id="246200-SPO3334"/>
<evidence type="ECO:0000259" key="1">
    <source>
        <dbReference type="Pfam" id="PF13403"/>
    </source>
</evidence>
<organism evidence="2 3">
    <name type="scientific">Ruegeria pomeroyi (strain ATCC 700808 / DSM 15171 / DSS-3)</name>
    <name type="common">Silicibacter pomeroyi</name>
    <dbReference type="NCBI Taxonomy" id="246200"/>
    <lineage>
        <taxon>Bacteria</taxon>
        <taxon>Pseudomonadati</taxon>
        <taxon>Pseudomonadota</taxon>
        <taxon>Alphaproteobacteria</taxon>
        <taxon>Rhodobacterales</taxon>
        <taxon>Roseobacteraceae</taxon>
        <taxon>Ruegeria</taxon>
    </lineage>
</organism>
<feature type="domain" description="Hedgehog/Intein (Hint)" evidence="1">
    <location>
        <begin position="204"/>
        <end position="342"/>
    </location>
</feature>
<dbReference type="AlphaFoldDB" id="Q5LN78"/>